<evidence type="ECO:0000256" key="10">
    <source>
        <dbReference type="SAM" id="MobiDB-lite"/>
    </source>
</evidence>
<keyword evidence="6 9" id="KW-0804">Transcription</keyword>
<dbReference type="PANTHER" id="PTHR31992:SF316">
    <property type="entry name" value="DOF ZINC FINGER PROTEIN DOF1.2"/>
    <property type="match status" value="1"/>
</dbReference>
<evidence type="ECO:0000256" key="5">
    <source>
        <dbReference type="ARBA" id="ARBA00023125"/>
    </source>
</evidence>
<evidence type="ECO:0000256" key="8">
    <source>
        <dbReference type="PROSITE-ProRule" id="PRU00071"/>
    </source>
</evidence>
<keyword evidence="4 9" id="KW-0805">Transcription regulation</keyword>
<accession>A0A7N0VBB1</accession>
<evidence type="ECO:0000259" key="11">
    <source>
        <dbReference type="PROSITE" id="PS50884"/>
    </source>
</evidence>
<dbReference type="InterPro" id="IPR003851">
    <property type="entry name" value="Znf_Dof"/>
</dbReference>
<dbReference type="PROSITE" id="PS01361">
    <property type="entry name" value="ZF_DOF_1"/>
    <property type="match status" value="1"/>
</dbReference>
<protein>
    <recommendedName>
        <fullName evidence="9">Dof zinc finger protein</fullName>
    </recommendedName>
</protein>
<evidence type="ECO:0000256" key="4">
    <source>
        <dbReference type="ARBA" id="ARBA00023015"/>
    </source>
</evidence>
<evidence type="ECO:0000256" key="9">
    <source>
        <dbReference type="RuleBase" id="RU369094"/>
    </source>
</evidence>
<feature type="domain" description="Dof-type" evidence="11">
    <location>
        <begin position="57"/>
        <end position="111"/>
    </location>
</feature>
<evidence type="ECO:0000256" key="2">
    <source>
        <dbReference type="ARBA" id="ARBA00022771"/>
    </source>
</evidence>
<keyword evidence="3 9" id="KW-0862">Zinc</keyword>
<dbReference type="GO" id="GO:0003677">
    <property type="term" value="F:DNA binding"/>
    <property type="evidence" value="ECO:0007669"/>
    <property type="project" value="UniProtKB-UniRule"/>
</dbReference>
<keyword evidence="1 9" id="KW-0479">Metal-binding</keyword>
<evidence type="ECO:0000256" key="7">
    <source>
        <dbReference type="ARBA" id="ARBA00023242"/>
    </source>
</evidence>
<feature type="region of interest" description="Disordered" evidence="10">
    <location>
        <begin position="98"/>
        <end position="122"/>
    </location>
</feature>
<feature type="region of interest" description="Disordered" evidence="10">
    <location>
        <begin position="258"/>
        <end position="311"/>
    </location>
</feature>
<feature type="compositionally biased region" description="Basic and acidic residues" evidence="10">
    <location>
        <begin position="280"/>
        <end position="292"/>
    </location>
</feature>
<comment type="function">
    <text evidence="9">Transcription factor that binds specifically to a 5'-AA[AG]G-3' consensus core sequence.</text>
</comment>
<keyword evidence="7 8" id="KW-0539">Nucleus</keyword>
<dbReference type="Proteomes" id="UP000594263">
    <property type="component" value="Unplaced"/>
</dbReference>
<evidence type="ECO:0000313" key="13">
    <source>
        <dbReference type="Proteomes" id="UP000594263"/>
    </source>
</evidence>
<keyword evidence="13" id="KW-1185">Reference proteome</keyword>
<keyword evidence="5 8" id="KW-0238">DNA-binding</keyword>
<dbReference type="OMA" id="TVQWPQE"/>
<dbReference type="AlphaFoldDB" id="A0A7N0VBB1"/>
<evidence type="ECO:0000256" key="3">
    <source>
        <dbReference type="ARBA" id="ARBA00022833"/>
    </source>
</evidence>
<dbReference type="EnsemblPlants" id="Kaladp0375s0002.1.v1.1">
    <property type="protein sequence ID" value="Kaladp0375s0002.1.v1.1"/>
    <property type="gene ID" value="Kaladp0375s0002.v1.1"/>
</dbReference>
<dbReference type="GO" id="GO:0008270">
    <property type="term" value="F:zinc ion binding"/>
    <property type="evidence" value="ECO:0007669"/>
    <property type="project" value="UniProtKB-KW"/>
</dbReference>
<dbReference type="PROSITE" id="PS50884">
    <property type="entry name" value="ZF_DOF_2"/>
    <property type="match status" value="1"/>
</dbReference>
<dbReference type="PANTHER" id="PTHR31992">
    <property type="entry name" value="DOF ZINC FINGER PROTEIN DOF1.4-RELATED"/>
    <property type="match status" value="1"/>
</dbReference>
<evidence type="ECO:0000256" key="6">
    <source>
        <dbReference type="ARBA" id="ARBA00023163"/>
    </source>
</evidence>
<dbReference type="GO" id="GO:0003700">
    <property type="term" value="F:DNA-binding transcription factor activity"/>
    <property type="evidence" value="ECO:0007669"/>
    <property type="project" value="UniProtKB-UniRule"/>
</dbReference>
<evidence type="ECO:0000313" key="12">
    <source>
        <dbReference type="EnsemblPlants" id="Kaladp0375s0002.1.v1.1"/>
    </source>
</evidence>
<dbReference type="Pfam" id="PF02701">
    <property type="entry name" value="Zn_ribbon_Dof"/>
    <property type="match status" value="1"/>
</dbReference>
<dbReference type="InterPro" id="IPR045174">
    <property type="entry name" value="Dof"/>
</dbReference>
<dbReference type="Gramene" id="Kaladp0375s0002.1.v1.1">
    <property type="protein sequence ID" value="Kaladp0375s0002.1.v1.1"/>
    <property type="gene ID" value="Kaladp0375s0002.v1.1"/>
</dbReference>
<evidence type="ECO:0000256" key="1">
    <source>
        <dbReference type="ARBA" id="ARBA00022723"/>
    </source>
</evidence>
<keyword evidence="2 8" id="KW-0863">Zinc-finger</keyword>
<feature type="region of interest" description="Disordered" evidence="10">
    <location>
        <begin position="27"/>
        <end position="57"/>
    </location>
</feature>
<comment type="subcellular location">
    <subcellularLocation>
        <location evidence="8 9">Nucleus</location>
    </subcellularLocation>
</comment>
<proteinExistence type="predicted"/>
<dbReference type="GO" id="GO:0005634">
    <property type="term" value="C:nucleus"/>
    <property type="evidence" value="ECO:0007669"/>
    <property type="project" value="UniProtKB-SubCell"/>
</dbReference>
<name>A0A7N0VBB1_KALFE</name>
<sequence length="325" mass="34759">MNAAQWQQQEIVVKPVEELIPSSNICSSSKANNSSGGGGAEKKAAGTVVRPSKEQPLPCPRCNSTNTKFCYYNNYSLTQPRYFCKGCRRYWTEGGSLRNIPVGGGSRKNKRSPSSTSSAPPGVAAKKLFVHPSSLQNPNSMIHQPERAGHDLNLSFPNHHQDYRSMSDFVHLPIISSQTSATTTATSHLSALELLTGMTSRGGVGGGFSNAFMPISDPDSVYSSTSFSNFMHDFKPPTLNFSLDNGLGIGQSGSAGFTHSDQISTSGGGGGGRVLVSPFDDLKNEHQADDHHHQHQQQAEQNRGHGVVSTGYWTGMLGGGSGSDW</sequence>
<organism evidence="12 13">
    <name type="scientific">Kalanchoe fedtschenkoi</name>
    <name type="common">Lavender scallops</name>
    <name type="synonym">South American air plant</name>
    <dbReference type="NCBI Taxonomy" id="63787"/>
    <lineage>
        <taxon>Eukaryota</taxon>
        <taxon>Viridiplantae</taxon>
        <taxon>Streptophyta</taxon>
        <taxon>Embryophyta</taxon>
        <taxon>Tracheophyta</taxon>
        <taxon>Spermatophyta</taxon>
        <taxon>Magnoliopsida</taxon>
        <taxon>eudicotyledons</taxon>
        <taxon>Gunneridae</taxon>
        <taxon>Pentapetalae</taxon>
        <taxon>Saxifragales</taxon>
        <taxon>Crassulaceae</taxon>
        <taxon>Kalanchoe</taxon>
    </lineage>
</organism>
<reference evidence="12" key="1">
    <citation type="submission" date="2021-01" db="UniProtKB">
        <authorList>
            <consortium name="EnsemblPlants"/>
        </authorList>
    </citation>
    <scope>IDENTIFICATION</scope>
</reference>